<dbReference type="RefSeq" id="WP_091807955.1">
    <property type="nucleotide sequence ID" value="NZ_CP016353.1"/>
</dbReference>
<dbReference type="InterPro" id="IPR003313">
    <property type="entry name" value="AraC-bd"/>
</dbReference>
<dbReference type="SMART" id="SM00342">
    <property type="entry name" value="HTH_ARAC"/>
    <property type="match status" value="1"/>
</dbReference>
<reference evidence="4 5" key="1">
    <citation type="submission" date="2016-10" db="EMBL/GenBank/DDBJ databases">
        <authorList>
            <person name="de Groot N.N."/>
        </authorList>
    </citation>
    <scope>NUCLEOTIDE SEQUENCE [LARGE SCALE GENOMIC DNA]</scope>
    <source>
        <strain evidence="4 5">CGMCC 4.5506</strain>
    </source>
</reference>
<dbReference type="PANTHER" id="PTHR46796:SF2">
    <property type="entry name" value="TRANSCRIPTIONAL REGULATORY PROTEIN"/>
    <property type="match status" value="1"/>
</dbReference>
<dbReference type="Proteomes" id="UP000199494">
    <property type="component" value="Unassembled WGS sequence"/>
</dbReference>
<dbReference type="InterPro" id="IPR018060">
    <property type="entry name" value="HTH_AraC"/>
</dbReference>
<keyword evidence="2 4" id="KW-0238">DNA-binding</keyword>
<keyword evidence="5" id="KW-1185">Reference proteome</keyword>
<dbReference type="GO" id="GO:0043565">
    <property type="term" value="F:sequence-specific DNA binding"/>
    <property type="evidence" value="ECO:0007669"/>
    <property type="project" value="InterPro"/>
</dbReference>
<protein>
    <submittedName>
        <fullName evidence="4">AraC-type DNA-binding protein</fullName>
    </submittedName>
</protein>
<dbReference type="InterPro" id="IPR009057">
    <property type="entry name" value="Homeodomain-like_sf"/>
</dbReference>
<organism evidence="4 5">
    <name type="scientific">Prauserella marina</name>
    <dbReference type="NCBI Taxonomy" id="530584"/>
    <lineage>
        <taxon>Bacteria</taxon>
        <taxon>Bacillati</taxon>
        <taxon>Actinomycetota</taxon>
        <taxon>Actinomycetes</taxon>
        <taxon>Pseudonocardiales</taxon>
        <taxon>Pseudonocardiaceae</taxon>
        <taxon>Prauserella</taxon>
    </lineage>
</organism>
<dbReference type="OrthoDB" id="2060755at2"/>
<dbReference type="PANTHER" id="PTHR46796">
    <property type="entry name" value="HTH-TYPE TRANSCRIPTIONAL ACTIVATOR RHAS-RELATED"/>
    <property type="match status" value="1"/>
</dbReference>
<dbReference type="AlphaFoldDB" id="A0A222W0W4"/>
<dbReference type="SUPFAM" id="SSF46689">
    <property type="entry name" value="Homeodomain-like"/>
    <property type="match status" value="2"/>
</dbReference>
<dbReference type="KEGG" id="pmad:BAY61_22740"/>
<dbReference type="PROSITE" id="PS01124">
    <property type="entry name" value="HTH_ARAC_FAMILY_2"/>
    <property type="match status" value="1"/>
</dbReference>
<keyword evidence="1" id="KW-0805">Transcription regulation</keyword>
<gene>
    <name evidence="4" type="ORF">SAMN05421630_10864</name>
</gene>
<dbReference type="Pfam" id="PF12833">
    <property type="entry name" value="HTH_18"/>
    <property type="match status" value="1"/>
</dbReference>
<sequence length="266" mass="29563">MVGQADVTAWRPTVPGLREVFHARFGDHAYPRHTHDAWTLLIVDEGAVRYDLDRHEHGALGTMVTLLPPDVAHDGRSVRPRGFRKRVLYLDRELIGDELIGRAVDHPDHADPMLRDRIDLLHTTLATRGEPLEAESRLALIVDRLQGRLVLGSGPNRPPAPRPGLAGTLRDLLDARLPDDIGLAEAAARLHAHPVHLVRAFTREIGMPPHRYLIGRRIDLARGYLLAGHGPAEAAALSGFYDQSHLARHLRRMIGVPPRRYARGPA</sequence>
<dbReference type="InterPro" id="IPR037923">
    <property type="entry name" value="HTH-like"/>
</dbReference>
<keyword evidence="3" id="KW-0804">Transcription</keyword>
<dbReference type="EMBL" id="FMZE01000008">
    <property type="protein sequence ID" value="SDD40649.1"/>
    <property type="molecule type" value="Genomic_DNA"/>
</dbReference>
<evidence type="ECO:0000313" key="5">
    <source>
        <dbReference type="Proteomes" id="UP000199494"/>
    </source>
</evidence>
<dbReference type="InterPro" id="IPR050204">
    <property type="entry name" value="AraC_XylS_family_regulators"/>
</dbReference>
<accession>A0A222W0W4</accession>
<dbReference type="SUPFAM" id="SSF51215">
    <property type="entry name" value="Regulatory protein AraC"/>
    <property type="match status" value="1"/>
</dbReference>
<dbReference type="Gene3D" id="1.10.10.60">
    <property type="entry name" value="Homeodomain-like"/>
    <property type="match status" value="1"/>
</dbReference>
<dbReference type="GO" id="GO:0003700">
    <property type="term" value="F:DNA-binding transcription factor activity"/>
    <property type="evidence" value="ECO:0007669"/>
    <property type="project" value="InterPro"/>
</dbReference>
<dbReference type="Pfam" id="PF02311">
    <property type="entry name" value="AraC_binding"/>
    <property type="match status" value="1"/>
</dbReference>
<dbReference type="STRING" id="530584.SAMN05421630_10864"/>
<name>A0A222W0W4_9PSEU</name>
<evidence type="ECO:0000256" key="2">
    <source>
        <dbReference type="ARBA" id="ARBA00023125"/>
    </source>
</evidence>
<evidence type="ECO:0000256" key="1">
    <source>
        <dbReference type="ARBA" id="ARBA00023015"/>
    </source>
</evidence>
<proteinExistence type="predicted"/>
<evidence type="ECO:0000256" key="3">
    <source>
        <dbReference type="ARBA" id="ARBA00023163"/>
    </source>
</evidence>
<evidence type="ECO:0000313" key="4">
    <source>
        <dbReference type="EMBL" id="SDD40649.1"/>
    </source>
</evidence>